<proteinExistence type="inferred from homology"/>
<dbReference type="EMBL" id="JBBPEH010000016">
    <property type="protein sequence ID" value="KAK7529547.1"/>
    <property type="molecule type" value="Genomic_DNA"/>
</dbReference>
<dbReference type="Pfam" id="PF04616">
    <property type="entry name" value="Glyco_hydro_43"/>
    <property type="match status" value="1"/>
</dbReference>
<feature type="signal peptide" evidence="5">
    <location>
        <begin position="1"/>
        <end position="23"/>
    </location>
</feature>
<sequence>MILLVQSFLVLLLSSLHFLHASAKPLHIRTNVYRNSSTGETYVRGPVIERNFPDPSIIYWNGTWWAFATENDSVHIQVAYSADFTDWTYMEGQDALPDPPAWVNASAPNTWAPDVNLMEDGTFVMYFSATTVYNSSLHCIGAATATSPQGPYTAEPTTQACPLSQGGAIDSSGFKDWQVKGSGWGSTSAISVTGSNGTHDDCWNNKTWWGGGSGGQRYIVYKVDGNALGNGNANNTGTCGNTIPPLVPTPIMLQAVDSSGLHPVGTPTAILQHAGLSDDGLIEAPSLFKTASGTYVLFFSSGCFNSDNYTVSYATADAVTGPYTRADAPLLATGSVALGKGFADGAGGVLRSPGGMDVYWDGRHGVLHADFPDVNTRALWIAEIDVVDGVVSA</sequence>
<evidence type="ECO:0000313" key="6">
    <source>
        <dbReference type="EMBL" id="KAK7529547.1"/>
    </source>
</evidence>
<dbReference type="GO" id="GO:0016787">
    <property type="term" value="F:hydrolase activity"/>
    <property type="evidence" value="ECO:0007669"/>
    <property type="project" value="UniProtKB-KW"/>
</dbReference>
<dbReference type="PANTHER" id="PTHR42812:SF5">
    <property type="entry name" value="ENDO-ARABINASE"/>
    <property type="match status" value="1"/>
</dbReference>
<evidence type="ECO:0000256" key="4">
    <source>
        <dbReference type="RuleBase" id="RU361187"/>
    </source>
</evidence>
<dbReference type="InterPro" id="IPR051795">
    <property type="entry name" value="Glycosyl_Hydrlase_43"/>
</dbReference>
<evidence type="ECO:0000256" key="2">
    <source>
        <dbReference type="ARBA" id="ARBA00022801"/>
    </source>
</evidence>
<keyword evidence="7" id="KW-1185">Reference proteome</keyword>
<feature type="chain" id="PRO_5045830263" evidence="5">
    <location>
        <begin position="24"/>
        <end position="393"/>
    </location>
</feature>
<evidence type="ECO:0000256" key="3">
    <source>
        <dbReference type="ARBA" id="ARBA00023295"/>
    </source>
</evidence>
<comment type="similarity">
    <text evidence="1 4">Belongs to the glycosyl hydrolase 43 family.</text>
</comment>
<dbReference type="SUPFAM" id="SSF75005">
    <property type="entry name" value="Arabinanase/levansucrase/invertase"/>
    <property type="match status" value="1"/>
</dbReference>
<dbReference type="GeneID" id="92027159"/>
<evidence type="ECO:0000256" key="5">
    <source>
        <dbReference type="SAM" id="SignalP"/>
    </source>
</evidence>
<accession>A0ABR1L7B2</accession>
<dbReference type="Proteomes" id="UP001360953">
    <property type="component" value="Unassembled WGS sequence"/>
</dbReference>
<dbReference type="CDD" id="cd08999">
    <property type="entry name" value="GH43_ABN-like"/>
    <property type="match status" value="1"/>
</dbReference>
<dbReference type="Gene3D" id="2.115.10.20">
    <property type="entry name" value="Glycosyl hydrolase domain, family 43"/>
    <property type="match status" value="1"/>
</dbReference>
<dbReference type="InterPro" id="IPR023296">
    <property type="entry name" value="Glyco_hydro_beta-prop_sf"/>
</dbReference>
<keyword evidence="2 4" id="KW-0378">Hydrolase</keyword>
<evidence type="ECO:0000313" key="7">
    <source>
        <dbReference type="Proteomes" id="UP001360953"/>
    </source>
</evidence>
<evidence type="ECO:0000256" key="1">
    <source>
        <dbReference type="ARBA" id="ARBA00009865"/>
    </source>
</evidence>
<protein>
    <submittedName>
        <fullName evidence="6">Glycosyl hydrolase</fullName>
    </submittedName>
</protein>
<reference evidence="6 7" key="1">
    <citation type="submission" date="2024-04" db="EMBL/GenBank/DDBJ databases">
        <title>Phyllosticta paracitricarpa is synonymous to the EU quarantine fungus P. citricarpa based on phylogenomic analyses.</title>
        <authorList>
            <consortium name="Lawrence Berkeley National Laboratory"/>
            <person name="Van ingen-buijs V.A."/>
            <person name="Van westerhoven A.C."/>
            <person name="Haridas S."/>
            <person name="Skiadas P."/>
            <person name="Martin F."/>
            <person name="Groenewald J.Z."/>
            <person name="Crous P.W."/>
            <person name="Seidl M.F."/>
        </authorList>
    </citation>
    <scope>NUCLEOTIDE SEQUENCE [LARGE SCALE GENOMIC DNA]</scope>
    <source>
        <strain evidence="6 7">CPC 17464</strain>
    </source>
</reference>
<dbReference type="RefSeq" id="XP_066649997.1">
    <property type="nucleotide sequence ID" value="XM_066794253.1"/>
</dbReference>
<gene>
    <name evidence="6" type="ORF">J3D65DRAFT_170714</name>
</gene>
<name>A0ABR1L7B2_9PEZI</name>
<dbReference type="PANTHER" id="PTHR42812">
    <property type="entry name" value="BETA-XYLOSIDASE"/>
    <property type="match status" value="1"/>
</dbReference>
<organism evidence="6 7">
    <name type="scientific">Phyllosticta citribraziliensis</name>
    <dbReference type="NCBI Taxonomy" id="989973"/>
    <lineage>
        <taxon>Eukaryota</taxon>
        <taxon>Fungi</taxon>
        <taxon>Dikarya</taxon>
        <taxon>Ascomycota</taxon>
        <taxon>Pezizomycotina</taxon>
        <taxon>Dothideomycetes</taxon>
        <taxon>Dothideomycetes incertae sedis</taxon>
        <taxon>Botryosphaeriales</taxon>
        <taxon>Phyllostictaceae</taxon>
        <taxon>Phyllosticta</taxon>
    </lineage>
</organism>
<keyword evidence="5" id="KW-0732">Signal</keyword>
<comment type="caution">
    <text evidence="6">The sequence shown here is derived from an EMBL/GenBank/DDBJ whole genome shotgun (WGS) entry which is preliminary data.</text>
</comment>
<dbReference type="InterPro" id="IPR006710">
    <property type="entry name" value="Glyco_hydro_43"/>
</dbReference>
<keyword evidence="3 4" id="KW-0326">Glycosidase</keyword>